<name>A0A060S180_PYCCI</name>
<dbReference type="HOGENOM" id="CLU_761037_0_0_1"/>
<dbReference type="AlphaFoldDB" id="A0A060S180"/>
<comment type="caution">
    <text evidence="2">The sequence shown here is derived from an EMBL/GenBank/DDBJ whole genome shotgun (WGS) entry which is preliminary data.</text>
</comment>
<protein>
    <submittedName>
        <fullName evidence="2">Uncharacterized protein</fullName>
    </submittedName>
</protein>
<dbReference type="EMBL" id="CCBP010000003">
    <property type="protein sequence ID" value="CDO68117.1"/>
    <property type="molecule type" value="Genomic_DNA"/>
</dbReference>
<gene>
    <name evidence="2" type="ORF">BN946_scf185044.g25</name>
</gene>
<evidence type="ECO:0000313" key="3">
    <source>
        <dbReference type="Proteomes" id="UP000029665"/>
    </source>
</evidence>
<organism evidence="2 3">
    <name type="scientific">Pycnoporus cinnabarinus</name>
    <name type="common">Cinnabar-red polypore</name>
    <name type="synonym">Trametes cinnabarina</name>
    <dbReference type="NCBI Taxonomy" id="5643"/>
    <lineage>
        <taxon>Eukaryota</taxon>
        <taxon>Fungi</taxon>
        <taxon>Dikarya</taxon>
        <taxon>Basidiomycota</taxon>
        <taxon>Agaricomycotina</taxon>
        <taxon>Agaricomycetes</taxon>
        <taxon>Polyporales</taxon>
        <taxon>Polyporaceae</taxon>
        <taxon>Trametes</taxon>
    </lineage>
</organism>
<accession>A0A060S180</accession>
<proteinExistence type="predicted"/>
<dbReference type="Proteomes" id="UP000029665">
    <property type="component" value="Unassembled WGS sequence"/>
</dbReference>
<feature type="region of interest" description="Disordered" evidence="1">
    <location>
        <begin position="91"/>
        <end position="126"/>
    </location>
</feature>
<keyword evidence="3" id="KW-1185">Reference proteome</keyword>
<feature type="compositionally biased region" description="Low complexity" evidence="1">
    <location>
        <begin position="98"/>
        <end position="120"/>
    </location>
</feature>
<evidence type="ECO:0000313" key="2">
    <source>
        <dbReference type="EMBL" id="CDO68117.1"/>
    </source>
</evidence>
<reference evidence="2" key="1">
    <citation type="submission" date="2014-01" db="EMBL/GenBank/DDBJ databases">
        <title>The genome of the white-rot fungus Pycnoporus cinnabarinus: a basidiomycete model with a versatile arsenal for lignocellulosic biomass breakdown.</title>
        <authorList>
            <person name="Levasseur A."/>
            <person name="Lomascolo A."/>
            <person name="Ruiz-Duenas F.J."/>
            <person name="Uzan E."/>
            <person name="Piumi F."/>
            <person name="Kues U."/>
            <person name="Ram A.F.J."/>
            <person name="Murat C."/>
            <person name="Haon M."/>
            <person name="Benoit I."/>
            <person name="Arfi Y."/>
            <person name="Chevret D."/>
            <person name="Drula E."/>
            <person name="Kwon M.J."/>
            <person name="Gouret P."/>
            <person name="Lesage-Meessen L."/>
            <person name="Lombard V."/>
            <person name="Mariette J."/>
            <person name="Noirot C."/>
            <person name="Park J."/>
            <person name="Patyshakuliyeva A."/>
            <person name="Wieneger R.A.B."/>
            <person name="Wosten H.A.B."/>
            <person name="Martin F."/>
            <person name="Coutinho P.M."/>
            <person name="de Vries R."/>
            <person name="Martinez A.T."/>
            <person name="Klopp C."/>
            <person name="Pontarotti P."/>
            <person name="Henrissat B."/>
            <person name="Record E."/>
        </authorList>
    </citation>
    <scope>NUCLEOTIDE SEQUENCE [LARGE SCALE GENOMIC DNA]</scope>
    <source>
        <strain evidence="2">BRFM137</strain>
    </source>
</reference>
<evidence type="ECO:0000256" key="1">
    <source>
        <dbReference type="SAM" id="MobiDB-lite"/>
    </source>
</evidence>
<sequence length="364" mass="41152">MTTAPLPNVDLIYDFDRVGGETVTESTPKRSVTDTFQQMLTRTAGQVEGVGDNAIYVGTQKSAYFRVDSPEMLEFIINYFDKRSEASTIVVRPIDRNSPNTSPLRHSSSSPRSKGSPGSPQRKNEVDPFTLDSIDELVPSQVIKLSDGKVRISVDASSLVGYLQNARMDGKSAFEITVNAADQKGEMMAIDFASHELWFSCLCRGHEEAAQFRRLFMEGTKAVELHNDALQDLREDHPDLWWKVLFFARDLLRLGRDTGGPAERLDAAQSDPAQWYFFSTVYFGDGLNRILDIPGPTGPTLRATLQHVFSNPEGGVVCSSHTLFPLVQRFFRLKKEIWGQREFKRKYAEFEKAWDKQKKKNARR</sequence>
<dbReference type="OrthoDB" id="2719870at2759"/>